<dbReference type="AlphaFoldDB" id="A0A9D2JFD6"/>
<protein>
    <submittedName>
        <fullName evidence="1">Capsid protein</fullName>
    </submittedName>
</protein>
<reference evidence="1" key="2">
    <citation type="submission" date="2021-04" db="EMBL/GenBank/DDBJ databases">
        <authorList>
            <person name="Gilroy R."/>
        </authorList>
    </citation>
    <scope>NUCLEOTIDE SEQUENCE</scope>
    <source>
        <strain evidence="1">3436</strain>
    </source>
</reference>
<accession>A0A9D2JFD6</accession>
<gene>
    <name evidence="1" type="ORF">H9810_00795</name>
</gene>
<dbReference type="Proteomes" id="UP000824031">
    <property type="component" value="Unassembled WGS sequence"/>
</dbReference>
<name>A0A9D2JFD6_9FIRM</name>
<feature type="non-terminal residue" evidence="1">
    <location>
        <position position="1"/>
    </location>
</feature>
<evidence type="ECO:0000313" key="1">
    <source>
        <dbReference type="EMBL" id="HIZ47242.1"/>
    </source>
</evidence>
<proteinExistence type="predicted"/>
<comment type="caution">
    <text evidence="1">The sequence shown here is derived from an EMBL/GenBank/DDBJ whole genome shotgun (WGS) entry which is preliminary data.</text>
</comment>
<sequence length="138" mass="15095">EFQCGLAYGTISNPQSVEKTAEEVRASKQRSYATVRLIQQALQAALEDLFCAMDAYATLYGLCPAGPYALAFDWDDSIVNDPTARKQQFWQYVEAGRFPFARYLVEFEGYSEDEAAAIAAEAAAAEPLTFGAFPPGDA</sequence>
<dbReference type="EMBL" id="DXBO01000015">
    <property type="protein sequence ID" value="HIZ47242.1"/>
    <property type="molecule type" value="Genomic_DNA"/>
</dbReference>
<reference evidence="1" key="1">
    <citation type="journal article" date="2021" name="PeerJ">
        <title>Extensive microbial diversity within the chicken gut microbiome revealed by metagenomics and culture.</title>
        <authorList>
            <person name="Gilroy R."/>
            <person name="Ravi A."/>
            <person name="Getino M."/>
            <person name="Pursley I."/>
            <person name="Horton D.L."/>
            <person name="Alikhan N.F."/>
            <person name="Baker D."/>
            <person name="Gharbi K."/>
            <person name="Hall N."/>
            <person name="Watson M."/>
            <person name="Adriaenssens E.M."/>
            <person name="Foster-Nyarko E."/>
            <person name="Jarju S."/>
            <person name="Secka A."/>
            <person name="Antonio M."/>
            <person name="Oren A."/>
            <person name="Chaudhuri R.R."/>
            <person name="La Ragione R."/>
            <person name="Hildebrand F."/>
            <person name="Pallen M.J."/>
        </authorList>
    </citation>
    <scope>NUCLEOTIDE SEQUENCE</scope>
    <source>
        <strain evidence="1">3436</strain>
    </source>
</reference>
<evidence type="ECO:0000313" key="2">
    <source>
        <dbReference type="Proteomes" id="UP000824031"/>
    </source>
</evidence>
<organism evidence="1 2">
    <name type="scientific">Candidatus Gemmiger excrementavium</name>
    <dbReference type="NCBI Taxonomy" id="2838608"/>
    <lineage>
        <taxon>Bacteria</taxon>
        <taxon>Bacillati</taxon>
        <taxon>Bacillota</taxon>
        <taxon>Clostridia</taxon>
        <taxon>Eubacteriales</taxon>
        <taxon>Gemmiger</taxon>
    </lineage>
</organism>